<evidence type="ECO:0000256" key="1">
    <source>
        <dbReference type="SAM" id="MobiDB-lite"/>
    </source>
</evidence>
<name>A0A2R6NSS9_9APHY</name>
<comment type="caution">
    <text evidence="3">The sequence shown here is derived from an EMBL/GenBank/DDBJ whole genome shotgun (WGS) entry which is preliminary data.</text>
</comment>
<gene>
    <name evidence="3" type="ORF">PHLCEN_2v8747</name>
</gene>
<dbReference type="EMBL" id="MLYV02000868">
    <property type="protein sequence ID" value="PSR76006.1"/>
    <property type="molecule type" value="Genomic_DNA"/>
</dbReference>
<dbReference type="OrthoDB" id="2362516at2759"/>
<dbReference type="AlphaFoldDB" id="A0A2R6NSS9"/>
<organism evidence="3 4">
    <name type="scientific">Hermanssonia centrifuga</name>
    <dbReference type="NCBI Taxonomy" id="98765"/>
    <lineage>
        <taxon>Eukaryota</taxon>
        <taxon>Fungi</taxon>
        <taxon>Dikarya</taxon>
        <taxon>Basidiomycota</taxon>
        <taxon>Agaricomycotina</taxon>
        <taxon>Agaricomycetes</taxon>
        <taxon>Polyporales</taxon>
        <taxon>Meruliaceae</taxon>
        <taxon>Hermanssonia</taxon>
    </lineage>
</organism>
<protein>
    <submittedName>
        <fullName evidence="3">Uncharacterized protein</fullName>
    </submittedName>
</protein>
<feature type="chain" id="PRO_5015359148" evidence="2">
    <location>
        <begin position="20"/>
        <end position="260"/>
    </location>
</feature>
<evidence type="ECO:0000256" key="2">
    <source>
        <dbReference type="SAM" id="SignalP"/>
    </source>
</evidence>
<keyword evidence="2" id="KW-0732">Signal</keyword>
<keyword evidence="4" id="KW-1185">Reference proteome</keyword>
<feature type="region of interest" description="Disordered" evidence="1">
    <location>
        <begin position="210"/>
        <end position="234"/>
    </location>
</feature>
<proteinExistence type="predicted"/>
<evidence type="ECO:0000313" key="4">
    <source>
        <dbReference type="Proteomes" id="UP000186601"/>
    </source>
</evidence>
<feature type="signal peptide" evidence="2">
    <location>
        <begin position="1"/>
        <end position="19"/>
    </location>
</feature>
<sequence length="260" mass="27368">MFYIPVAFTFSVLISAIYGNPIHKRVDQIIDLSTQPWENACGEAGGGDLCNSLSVSGFGFLLAAADPCAQQNASDSMIDLAKKLNHHREMIRLTQIFAQQPRNSNTGQAVPYCQIPPRNHELNGLYQCQFESVNFQNFEGNLKPGSPGTIPYGLTAPVNPPGSCYANPSGPIPDGVQLVTITQNPGVDNVSGSSTNGNDTLSATTSYAAAPTANPASNHSPGNPNDGDDGSATAFISSAKGASFTSWTSLRSTLVRGAHH</sequence>
<dbReference type="Proteomes" id="UP000186601">
    <property type="component" value="Unassembled WGS sequence"/>
</dbReference>
<accession>A0A2R6NSS9</accession>
<reference evidence="3 4" key="1">
    <citation type="submission" date="2018-02" db="EMBL/GenBank/DDBJ databases">
        <title>Genome sequence of the basidiomycete white-rot fungus Phlebia centrifuga.</title>
        <authorList>
            <person name="Granchi Z."/>
            <person name="Peng M."/>
            <person name="de Vries R.P."/>
            <person name="Hilden K."/>
            <person name="Makela M.R."/>
            <person name="Grigoriev I."/>
            <person name="Riley R."/>
        </authorList>
    </citation>
    <scope>NUCLEOTIDE SEQUENCE [LARGE SCALE GENOMIC DNA]</scope>
    <source>
        <strain evidence="3 4">FBCC195</strain>
    </source>
</reference>
<evidence type="ECO:0000313" key="3">
    <source>
        <dbReference type="EMBL" id="PSR76006.1"/>
    </source>
</evidence>
<feature type="compositionally biased region" description="Low complexity" evidence="1">
    <location>
        <begin position="210"/>
        <end position="221"/>
    </location>
</feature>